<sequence length="249" mass="28508">MEEEMMWRSVQSHAPNHLRQYLELQFGAKTTQDLVTKYRIGTAAKWDGATVFWQVDVSGHVRGGKVMHYNPLTGRRIKDRISWAHTCLKLRDYNLRQCLFGEHLLKENPGKPVALVESEKTAVIASAYLPQYVWLAVGGKTGLKQEKLQVLRGKDVTLFPDLQAYEMWNMKAKELSWVTHFQVSDLLERIATEEERVQGLDLADYLVQLEISVAQAMQLTGSPSLLRRNRHHNCETAGYKKLKLFLVGA</sequence>
<reference evidence="2" key="1">
    <citation type="submission" date="2020-08" db="EMBL/GenBank/DDBJ databases">
        <title>Pontibacter sp. SD6 16S ribosomal RNA gene Genome sequencing and assembly.</title>
        <authorList>
            <person name="Kang M."/>
        </authorList>
    </citation>
    <scope>NUCLEOTIDE SEQUENCE</scope>
    <source>
        <strain evidence="2">SD6</strain>
    </source>
</reference>
<evidence type="ECO:0000313" key="2">
    <source>
        <dbReference type="EMBL" id="MBC5992413.1"/>
    </source>
</evidence>
<comment type="caution">
    <text evidence="2">The sequence shown here is derived from an EMBL/GenBank/DDBJ whole genome shotgun (WGS) entry which is preliminary data.</text>
</comment>
<evidence type="ECO:0000259" key="1">
    <source>
        <dbReference type="Pfam" id="PF19898"/>
    </source>
</evidence>
<organism evidence="2 3">
    <name type="scientific">Pontibacter cellulosilyticus</name>
    <dbReference type="NCBI Taxonomy" id="1720253"/>
    <lineage>
        <taxon>Bacteria</taxon>
        <taxon>Pseudomonadati</taxon>
        <taxon>Bacteroidota</taxon>
        <taxon>Cytophagia</taxon>
        <taxon>Cytophagales</taxon>
        <taxon>Hymenobacteraceae</taxon>
        <taxon>Pontibacter</taxon>
    </lineage>
</organism>
<dbReference type="EMBL" id="JACRVF010000001">
    <property type="protein sequence ID" value="MBC5992413.1"/>
    <property type="molecule type" value="Genomic_DNA"/>
</dbReference>
<dbReference type="AlphaFoldDB" id="A0A923N4J6"/>
<name>A0A923N4J6_9BACT</name>
<protein>
    <recommendedName>
        <fullName evidence="1">DUF6371 domain-containing protein</fullName>
    </recommendedName>
</protein>
<gene>
    <name evidence="2" type="ORF">H8S84_06135</name>
</gene>
<accession>A0A923N4J6</accession>
<dbReference type="Pfam" id="PF19898">
    <property type="entry name" value="DUF6371"/>
    <property type="match status" value="1"/>
</dbReference>
<dbReference type="InterPro" id="IPR045951">
    <property type="entry name" value="DUF6371"/>
</dbReference>
<keyword evidence="3" id="KW-1185">Reference proteome</keyword>
<dbReference type="RefSeq" id="WP_187066359.1">
    <property type="nucleotide sequence ID" value="NZ_JACRVF010000001.1"/>
</dbReference>
<dbReference type="Proteomes" id="UP000603640">
    <property type="component" value="Unassembled WGS sequence"/>
</dbReference>
<evidence type="ECO:0000313" key="3">
    <source>
        <dbReference type="Proteomes" id="UP000603640"/>
    </source>
</evidence>
<feature type="domain" description="DUF6371" evidence="1">
    <location>
        <begin position="16"/>
        <end position="162"/>
    </location>
</feature>
<proteinExistence type="predicted"/>